<organism>
    <name type="scientific">Branchiostoma floridae</name>
    <name type="common">Florida lancelet</name>
    <name type="synonym">Amphioxus</name>
    <dbReference type="NCBI Taxonomy" id="7739"/>
    <lineage>
        <taxon>Eukaryota</taxon>
        <taxon>Metazoa</taxon>
        <taxon>Chordata</taxon>
        <taxon>Cephalochordata</taxon>
        <taxon>Leptocardii</taxon>
        <taxon>Amphioxiformes</taxon>
        <taxon>Branchiostomatidae</taxon>
        <taxon>Branchiostoma</taxon>
    </lineage>
</organism>
<proteinExistence type="predicted"/>
<accession>C3YN81</accession>
<sequence length="185" mass="20691">MVGDILTGKDHWLNATTACTYPEPWWTRPEPNSTVLLEISDNFPRDKRDYEGVYGNHAAGNLTITLNTTDNKLYFRIGLTGRGLVLPTVSDYHILCRAEPIAYSPAFVAIIGQKDGKVFSLALQSDPPEPLVLFERGLKLTDPDPTEPEWDDCTSVSGSARDMSYGYIFLVLFSMVFANYMTNLM</sequence>
<protein>
    <submittedName>
        <fullName evidence="2">Uncharacterized protein</fullName>
    </submittedName>
</protein>
<keyword evidence="1" id="KW-1133">Transmembrane helix</keyword>
<keyword evidence="1" id="KW-0812">Transmembrane</keyword>
<feature type="transmembrane region" description="Helical" evidence="1">
    <location>
        <begin position="164"/>
        <end position="182"/>
    </location>
</feature>
<dbReference type="AlphaFoldDB" id="C3YN81"/>
<gene>
    <name evidence="2" type="ORF">BRAFLDRAFT_76862</name>
</gene>
<reference evidence="2" key="1">
    <citation type="journal article" date="2008" name="Nature">
        <title>The amphioxus genome and the evolution of the chordate karyotype.</title>
        <authorList>
            <consortium name="US DOE Joint Genome Institute (JGI-PGF)"/>
            <person name="Putnam N.H."/>
            <person name="Butts T."/>
            <person name="Ferrier D.E.K."/>
            <person name="Furlong R.F."/>
            <person name="Hellsten U."/>
            <person name="Kawashima T."/>
            <person name="Robinson-Rechavi M."/>
            <person name="Shoguchi E."/>
            <person name="Terry A."/>
            <person name="Yu J.-K."/>
            <person name="Benito-Gutierrez E.L."/>
            <person name="Dubchak I."/>
            <person name="Garcia-Fernandez J."/>
            <person name="Gibson-Brown J.J."/>
            <person name="Grigoriev I.V."/>
            <person name="Horton A.C."/>
            <person name="de Jong P.J."/>
            <person name="Jurka J."/>
            <person name="Kapitonov V.V."/>
            <person name="Kohara Y."/>
            <person name="Kuroki Y."/>
            <person name="Lindquist E."/>
            <person name="Lucas S."/>
            <person name="Osoegawa K."/>
            <person name="Pennacchio L.A."/>
            <person name="Salamov A.A."/>
            <person name="Satou Y."/>
            <person name="Sauka-Spengler T."/>
            <person name="Schmutz J."/>
            <person name="Shin-I T."/>
            <person name="Toyoda A."/>
            <person name="Bronner-Fraser M."/>
            <person name="Fujiyama A."/>
            <person name="Holland L.Z."/>
            <person name="Holland P.W.H."/>
            <person name="Satoh N."/>
            <person name="Rokhsar D.S."/>
        </authorList>
    </citation>
    <scope>NUCLEOTIDE SEQUENCE [LARGE SCALE GENOMIC DNA]</scope>
    <source>
        <strain evidence="2">S238N-H82</strain>
        <tissue evidence="2">Testes</tissue>
    </source>
</reference>
<evidence type="ECO:0000256" key="1">
    <source>
        <dbReference type="SAM" id="Phobius"/>
    </source>
</evidence>
<name>C3YN81_BRAFL</name>
<dbReference type="InParanoid" id="C3YN81"/>
<dbReference type="EMBL" id="GG666533">
    <property type="protein sequence ID" value="EEN58187.1"/>
    <property type="molecule type" value="Genomic_DNA"/>
</dbReference>
<keyword evidence="1" id="KW-0472">Membrane</keyword>
<evidence type="ECO:0000313" key="2">
    <source>
        <dbReference type="EMBL" id="EEN58187.1"/>
    </source>
</evidence>